<dbReference type="Pfam" id="PF00294">
    <property type="entry name" value="PfkB"/>
    <property type="match status" value="2"/>
</dbReference>
<evidence type="ECO:0000313" key="4">
    <source>
        <dbReference type="EMBL" id="XBX79939.1"/>
    </source>
</evidence>
<keyword evidence="1" id="KW-0808">Transferase</keyword>
<accession>A0AAU7VZW5</accession>
<organism evidence="4">
    <name type="scientific">Microbacterium sp. A8/3-1</name>
    <dbReference type="NCBI Taxonomy" id="3160749"/>
    <lineage>
        <taxon>Bacteria</taxon>
        <taxon>Bacillati</taxon>
        <taxon>Actinomycetota</taxon>
        <taxon>Actinomycetes</taxon>
        <taxon>Micrococcales</taxon>
        <taxon>Microbacteriaceae</taxon>
        <taxon>Microbacterium</taxon>
    </lineage>
</organism>
<evidence type="ECO:0000256" key="1">
    <source>
        <dbReference type="ARBA" id="ARBA00022679"/>
    </source>
</evidence>
<protein>
    <submittedName>
        <fullName evidence="4">Carbohydrate kinase family protein</fullName>
    </submittedName>
</protein>
<evidence type="ECO:0000259" key="3">
    <source>
        <dbReference type="Pfam" id="PF00294"/>
    </source>
</evidence>
<evidence type="ECO:0000256" key="2">
    <source>
        <dbReference type="ARBA" id="ARBA00022777"/>
    </source>
</evidence>
<dbReference type="GO" id="GO:0005829">
    <property type="term" value="C:cytosol"/>
    <property type="evidence" value="ECO:0007669"/>
    <property type="project" value="TreeGrafter"/>
</dbReference>
<dbReference type="PANTHER" id="PTHR10584">
    <property type="entry name" value="SUGAR KINASE"/>
    <property type="match status" value="1"/>
</dbReference>
<feature type="domain" description="Carbohydrate kinase PfkB" evidence="3">
    <location>
        <begin position="4"/>
        <end position="93"/>
    </location>
</feature>
<keyword evidence="2 4" id="KW-0418">Kinase</keyword>
<dbReference type="SUPFAM" id="SSF53613">
    <property type="entry name" value="Ribokinase-like"/>
    <property type="match status" value="1"/>
</dbReference>
<dbReference type="Gene3D" id="3.40.1190.20">
    <property type="match status" value="1"/>
</dbReference>
<dbReference type="RefSeq" id="WP_350352847.1">
    <property type="nucleotide sequence ID" value="NZ_CP158357.1"/>
</dbReference>
<dbReference type="EMBL" id="CP158357">
    <property type="protein sequence ID" value="XBX79939.1"/>
    <property type="molecule type" value="Genomic_DNA"/>
</dbReference>
<proteinExistence type="predicted"/>
<feature type="domain" description="Carbohydrate kinase PfkB" evidence="3">
    <location>
        <begin position="182"/>
        <end position="265"/>
    </location>
</feature>
<dbReference type="InterPro" id="IPR029056">
    <property type="entry name" value="Ribokinase-like"/>
</dbReference>
<gene>
    <name evidence="4" type="ORF">ABS642_07610</name>
</gene>
<sequence>MIEVFGDAAWHIIVDRLPGEELSSLRLTQRAGGPAATVAMQAALLGAEVTFSGTLGADDAGNRIARELALLGVTSGSITREGKTATVLAEVGSETIRLGVELEGVVAPSFDDLPVSPLCYATGFPPMTPFLERCAEAGLRLIIDVGFQPLLDQEDAFAEHLTKIGGAVGIGIVSGGDRRAPKRQAVEILLARGAEAVIVTLGRAGLVVVQPGHVQEFPAIEVEERDALCAGDCFVAGLLVGLDRGWGLTDAVLFGQATAAAKVSRFARLADKELVAQLLASRDGAW</sequence>
<dbReference type="InterPro" id="IPR011611">
    <property type="entry name" value="PfkB_dom"/>
</dbReference>
<name>A0AAU7VZW5_9MICO</name>
<dbReference type="AlphaFoldDB" id="A0AAU7VZW5"/>
<dbReference type="PANTHER" id="PTHR10584:SF166">
    <property type="entry name" value="RIBOKINASE"/>
    <property type="match status" value="1"/>
</dbReference>
<dbReference type="GO" id="GO:0016301">
    <property type="term" value="F:kinase activity"/>
    <property type="evidence" value="ECO:0007669"/>
    <property type="project" value="UniProtKB-KW"/>
</dbReference>
<reference evidence="4" key="1">
    <citation type="submission" date="2024-06" db="EMBL/GenBank/DDBJ databases">
        <title>Draft genome sequence of Microbacterium sp. strain A8/3-1, isolated from Oxytropis tragacanthoides Fisch. ex DC. Root nodules in the Altai region of Russia.</title>
        <authorList>
            <person name="Sazanova A."/>
            <person name="Guro P."/>
            <person name="Kuznetsova I."/>
            <person name="Belimov A."/>
            <person name="Safronova V."/>
        </authorList>
    </citation>
    <scope>NUCLEOTIDE SEQUENCE</scope>
    <source>
        <strain evidence="4">A8/3-1</strain>
    </source>
</reference>